<dbReference type="SMART" id="SM01117">
    <property type="entry name" value="Cyt-b5"/>
    <property type="match status" value="1"/>
</dbReference>
<dbReference type="PROSITE" id="PS50255">
    <property type="entry name" value="CYTOCHROME_B5_2"/>
    <property type="match status" value="1"/>
</dbReference>
<dbReference type="Proteomes" id="UP000245207">
    <property type="component" value="Unassembled WGS sequence"/>
</dbReference>
<dbReference type="Pfam" id="PF00173">
    <property type="entry name" value="Cyt-b5"/>
    <property type="match status" value="1"/>
</dbReference>
<keyword evidence="1 5" id="KW-0349">Heme</keyword>
<comment type="caution">
    <text evidence="7">The sequence shown here is derived from an EMBL/GenBank/DDBJ whole genome shotgun (WGS) entry which is preliminary data.</text>
</comment>
<dbReference type="InterPro" id="IPR050668">
    <property type="entry name" value="Cytochrome_b5"/>
</dbReference>
<keyword evidence="2 5" id="KW-0479">Metal-binding</keyword>
<dbReference type="GO" id="GO:0046872">
    <property type="term" value="F:metal ion binding"/>
    <property type="evidence" value="ECO:0007669"/>
    <property type="project" value="UniProtKB-UniRule"/>
</dbReference>
<dbReference type="InterPro" id="IPR001199">
    <property type="entry name" value="Cyt_B5-like_heme/steroid-bd"/>
</dbReference>
<dbReference type="InterPro" id="IPR036400">
    <property type="entry name" value="Cyt_B5-like_heme/steroid_sf"/>
</dbReference>
<evidence type="ECO:0000256" key="2">
    <source>
        <dbReference type="ARBA" id="ARBA00022723"/>
    </source>
</evidence>
<dbReference type="PANTHER" id="PTHR19359:SF25">
    <property type="entry name" value="CYTOCHROME B5 HEME-BINDING DOMAIN-CONTAINING PROTEIN"/>
    <property type="match status" value="1"/>
</dbReference>
<dbReference type="AlphaFoldDB" id="A0A2U1QEJ3"/>
<gene>
    <name evidence="7" type="ORF">CTI12_AA038890</name>
</gene>
<accession>A0A2U1QEJ3</accession>
<dbReference type="GO" id="GO:0020037">
    <property type="term" value="F:heme binding"/>
    <property type="evidence" value="ECO:0007669"/>
    <property type="project" value="UniProtKB-UniRule"/>
</dbReference>
<evidence type="ECO:0000256" key="1">
    <source>
        <dbReference type="ARBA" id="ARBA00022617"/>
    </source>
</evidence>
<dbReference type="GO" id="GO:0016020">
    <property type="term" value="C:membrane"/>
    <property type="evidence" value="ECO:0007669"/>
    <property type="project" value="TreeGrafter"/>
</dbReference>
<dbReference type="EMBL" id="PKPP01000178">
    <property type="protein sequence ID" value="PWA96430.1"/>
    <property type="molecule type" value="Genomic_DNA"/>
</dbReference>
<organism evidence="7 8">
    <name type="scientific">Artemisia annua</name>
    <name type="common">Sweet wormwood</name>
    <dbReference type="NCBI Taxonomy" id="35608"/>
    <lineage>
        <taxon>Eukaryota</taxon>
        <taxon>Viridiplantae</taxon>
        <taxon>Streptophyta</taxon>
        <taxon>Embryophyta</taxon>
        <taxon>Tracheophyta</taxon>
        <taxon>Spermatophyta</taxon>
        <taxon>Magnoliopsida</taxon>
        <taxon>eudicotyledons</taxon>
        <taxon>Gunneridae</taxon>
        <taxon>Pentapetalae</taxon>
        <taxon>asterids</taxon>
        <taxon>campanulids</taxon>
        <taxon>Asterales</taxon>
        <taxon>Asteraceae</taxon>
        <taxon>Asteroideae</taxon>
        <taxon>Anthemideae</taxon>
        <taxon>Artemisiinae</taxon>
        <taxon>Artemisia</taxon>
    </lineage>
</organism>
<dbReference type="OrthoDB" id="260519at2759"/>
<name>A0A2U1QEJ3_ARTAN</name>
<dbReference type="InterPro" id="IPR018506">
    <property type="entry name" value="Cyt_B5_heme-BS"/>
</dbReference>
<feature type="domain" description="Cytochrome b5 heme-binding" evidence="6">
    <location>
        <begin position="5"/>
        <end position="68"/>
    </location>
</feature>
<sequence>MPTLTKLYTMKEASEHNSAGDCWVVIDGKVYDVSSYLDDHPGGDDVLLQATDFSSFYLFFHSKTQFRHGIRQAKCKNTCV</sequence>
<evidence type="ECO:0000313" key="8">
    <source>
        <dbReference type="Proteomes" id="UP000245207"/>
    </source>
</evidence>
<dbReference type="STRING" id="35608.A0A2U1QEJ3"/>
<keyword evidence="3 5" id="KW-0408">Iron</keyword>
<dbReference type="PANTHER" id="PTHR19359">
    <property type="entry name" value="CYTOCHROME B5"/>
    <property type="match status" value="1"/>
</dbReference>
<evidence type="ECO:0000256" key="5">
    <source>
        <dbReference type="RuleBase" id="RU362121"/>
    </source>
</evidence>
<evidence type="ECO:0000256" key="3">
    <source>
        <dbReference type="ARBA" id="ARBA00023004"/>
    </source>
</evidence>
<dbReference type="Gene3D" id="3.10.120.10">
    <property type="entry name" value="Cytochrome b5-like heme/steroid binding domain"/>
    <property type="match status" value="1"/>
</dbReference>
<proteinExistence type="inferred from homology"/>
<evidence type="ECO:0000313" key="7">
    <source>
        <dbReference type="EMBL" id="PWA96430.1"/>
    </source>
</evidence>
<evidence type="ECO:0000259" key="6">
    <source>
        <dbReference type="PROSITE" id="PS50255"/>
    </source>
</evidence>
<reference evidence="7 8" key="1">
    <citation type="journal article" date="2018" name="Mol. Plant">
        <title>The genome of Artemisia annua provides insight into the evolution of Asteraceae family and artemisinin biosynthesis.</title>
        <authorList>
            <person name="Shen Q."/>
            <person name="Zhang L."/>
            <person name="Liao Z."/>
            <person name="Wang S."/>
            <person name="Yan T."/>
            <person name="Shi P."/>
            <person name="Liu M."/>
            <person name="Fu X."/>
            <person name="Pan Q."/>
            <person name="Wang Y."/>
            <person name="Lv Z."/>
            <person name="Lu X."/>
            <person name="Zhang F."/>
            <person name="Jiang W."/>
            <person name="Ma Y."/>
            <person name="Chen M."/>
            <person name="Hao X."/>
            <person name="Li L."/>
            <person name="Tang Y."/>
            <person name="Lv G."/>
            <person name="Zhou Y."/>
            <person name="Sun X."/>
            <person name="Brodelius P.E."/>
            <person name="Rose J.K.C."/>
            <person name="Tang K."/>
        </authorList>
    </citation>
    <scope>NUCLEOTIDE SEQUENCE [LARGE SCALE GENOMIC DNA]</scope>
    <source>
        <strain evidence="8">cv. Huhao1</strain>
        <tissue evidence="7">Leaf</tissue>
    </source>
</reference>
<dbReference type="PROSITE" id="PS00191">
    <property type="entry name" value="CYTOCHROME_B5_1"/>
    <property type="match status" value="1"/>
</dbReference>
<keyword evidence="8" id="KW-1185">Reference proteome</keyword>
<protein>
    <submittedName>
        <fullName evidence="7">Cytochrome b5, heme-binding site-containing protein</fullName>
    </submittedName>
</protein>
<comment type="similarity">
    <text evidence="4 5">Belongs to the cytochrome b5 family.</text>
</comment>
<dbReference type="SUPFAM" id="SSF55856">
    <property type="entry name" value="Cytochrome b5-like heme/steroid binding domain"/>
    <property type="match status" value="1"/>
</dbReference>
<evidence type="ECO:0000256" key="4">
    <source>
        <dbReference type="ARBA" id="ARBA00038168"/>
    </source>
</evidence>